<reference evidence="1" key="1">
    <citation type="submission" date="2014-09" db="EMBL/GenBank/DDBJ databases">
        <authorList>
            <person name="Magalhaes I.L.F."/>
            <person name="Oliveira U."/>
            <person name="Santos F.R."/>
            <person name="Vidigal T.H.D.A."/>
            <person name="Brescovit A.D."/>
            <person name="Santos A.J."/>
        </authorList>
    </citation>
    <scope>NUCLEOTIDE SEQUENCE</scope>
    <source>
        <tissue evidence="1">Shoot tissue taken approximately 20 cm above the soil surface</tissue>
    </source>
</reference>
<sequence length="11" mass="1247">MAVARRTTSRV</sequence>
<reference evidence="1" key="2">
    <citation type="journal article" date="2015" name="Data Brief">
        <title>Shoot transcriptome of the giant reed, Arundo donax.</title>
        <authorList>
            <person name="Barrero R.A."/>
            <person name="Guerrero F.D."/>
            <person name="Moolhuijzen P."/>
            <person name="Goolsby J.A."/>
            <person name="Tidwell J."/>
            <person name="Bellgard S.E."/>
            <person name="Bellgard M.I."/>
        </authorList>
    </citation>
    <scope>NUCLEOTIDE SEQUENCE</scope>
    <source>
        <tissue evidence="1">Shoot tissue taken approximately 20 cm above the soil surface</tissue>
    </source>
</reference>
<organism evidence="1">
    <name type="scientific">Arundo donax</name>
    <name type="common">Giant reed</name>
    <name type="synonym">Donax arundinaceus</name>
    <dbReference type="NCBI Taxonomy" id="35708"/>
    <lineage>
        <taxon>Eukaryota</taxon>
        <taxon>Viridiplantae</taxon>
        <taxon>Streptophyta</taxon>
        <taxon>Embryophyta</taxon>
        <taxon>Tracheophyta</taxon>
        <taxon>Spermatophyta</taxon>
        <taxon>Magnoliopsida</taxon>
        <taxon>Liliopsida</taxon>
        <taxon>Poales</taxon>
        <taxon>Poaceae</taxon>
        <taxon>PACMAD clade</taxon>
        <taxon>Arundinoideae</taxon>
        <taxon>Arundineae</taxon>
        <taxon>Arundo</taxon>
    </lineage>
</organism>
<name>A0A0A9AVH7_ARUDO</name>
<protein>
    <submittedName>
        <fullName evidence="1">Uncharacterized protein</fullName>
    </submittedName>
</protein>
<accession>A0A0A9AVH7</accession>
<evidence type="ECO:0000313" key="1">
    <source>
        <dbReference type="EMBL" id="JAD51082.1"/>
    </source>
</evidence>
<proteinExistence type="predicted"/>
<dbReference type="EMBL" id="GBRH01246813">
    <property type="protein sequence ID" value="JAD51082.1"/>
    <property type="molecule type" value="Transcribed_RNA"/>
</dbReference>